<dbReference type="RefSeq" id="XP_014151538.1">
    <property type="nucleotide sequence ID" value="XM_014296063.1"/>
</dbReference>
<evidence type="ECO:0000313" key="2">
    <source>
        <dbReference type="EMBL" id="KNC77636.1"/>
    </source>
</evidence>
<keyword evidence="3" id="KW-1185">Reference proteome</keyword>
<reference evidence="2 3" key="1">
    <citation type="submission" date="2011-02" db="EMBL/GenBank/DDBJ databases">
        <title>The Genome Sequence of Sphaeroforma arctica JP610.</title>
        <authorList>
            <consortium name="The Broad Institute Genome Sequencing Platform"/>
            <person name="Russ C."/>
            <person name="Cuomo C."/>
            <person name="Young S.K."/>
            <person name="Zeng Q."/>
            <person name="Gargeya S."/>
            <person name="Alvarado L."/>
            <person name="Berlin A."/>
            <person name="Chapman S.B."/>
            <person name="Chen Z."/>
            <person name="Freedman E."/>
            <person name="Gellesch M."/>
            <person name="Goldberg J."/>
            <person name="Griggs A."/>
            <person name="Gujja S."/>
            <person name="Heilman E."/>
            <person name="Heiman D."/>
            <person name="Howarth C."/>
            <person name="Mehta T."/>
            <person name="Neiman D."/>
            <person name="Pearson M."/>
            <person name="Roberts A."/>
            <person name="Saif S."/>
            <person name="Shea T."/>
            <person name="Shenoy N."/>
            <person name="Sisk P."/>
            <person name="Stolte C."/>
            <person name="Sykes S."/>
            <person name="White J."/>
            <person name="Yandava C."/>
            <person name="Burger G."/>
            <person name="Gray M.W."/>
            <person name="Holland P.W.H."/>
            <person name="King N."/>
            <person name="Lang F.B.F."/>
            <person name="Roger A.J."/>
            <person name="Ruiz-Trillo I."/>
            <person name="Haas B."/>
            <person name="Nusbaum C."/>
            <person name="Birren B."/>
        </authorList>
    </citation>
    <scope>NUCLEOTIDE SEQUENCE [LARGE SCALE GENOMIC DNA]</scope>
    <source>
        <strain evidence="2 3">JP610</strain>
    </source>
</reference>
<feature type="compositionally biased region" description="Polar residues" evidence="1">
    <location>
        <begin position="201"/>
        <end position="211"/>
    </location>
</feature>
<proteinExistence type="predicted"/>
<sequence length="345" mass="36731">MVSFALASYRSWVLGVRNGIQPNVAYTYSWGEQAQPARESSGPQTEREVNMRTVTRPRRFLSEDQSQFFTQTHEKSPAQSPQQSPSTGRKGATDTGTGTSTDTGTGATGTNMGAGVGGSIQVGGGPRTVGNQGYEVTNMDVLHTQYTHSRSADSHAHTADGLKRLSAAQLLSEPEHPPQTRSGATSTPQHLTHRLGRHGTPQDTSAHSSPHAQDEGHPQATGGHTSCGHTHSYLPARDKVKHRCIVSGILYDDMGVEGNAEMLLGPRTRMTLSAYSSYPPYNARATNSHNTPATTHQSPAAAEAAESQLIAFARHTSANGLFTTTGLFMSGGMVFGTSLLVKPPR</sequence>
<feature type="compositionally biased region" description="Low complexity" evidence="1">
    <location>
        <begin position="77"/>
        <end position="86"/>
    </location>
</feature>
<gene>
    <name evidence="2" type="ORF">SARC_09908</name>
</gene>
<dbReference type="AlphaFoldDB" id="A0A0L0FMC7"/>
<evidence type="ECO:0000313" key="3">
    <source>
        <dbReference type="Proteomes" id="UP000054560"/>
    </source>
</evidence>
<organism evidence="2 3">
    <name type="scientific">Sphaeroforma arctica JP610</name>
    <dbReference type="NCBI Taxonomy" id="667725"/>
    <lineage>
        <taxon>Eukaryota</taxon>
        <taxon>Ichthyosporea</taxon>
        <taxon>Ichthyophonida</taxon>
        <taxon>Sphaeroforma</taxon>
    </lineage>
</organism>
<feature type="compositionally biased region" description="Low complexity" evidence="1">
    <location>
        <begin position="93"/>
        <end position="111"/>
    </location>
</feature>
<dbReference type="GeneID" id="25910412"/>
<feature type="compositionally biased region" description="Polar residues" evidence="1">
    <location>
        <begin position="179"/>
        <end position="190"/>
    </location>
</feature>
<protein>
    <submittedName>
        <fullName evidence="2">Uncharacterized protein</fullName>
    </submittedName>
</protein>
<feature type="region of interest" description="Disordered" evidence="1">
    <location>
        <begin position="171"/>
        <end position="229"/>
    </location>
</feature>
<dbReference type="EMBL" id="KQ242674">
    <property type="protein sequence ID" value="KNC77636.1"/>
    <property type="molecule type" value="Genomic_DNA"/>
</dbReference>
<feature type="compositionally biased region" description="Gly residues" evidence="1">
    <location>
        <begin position="112"/>
        <end position="127"/>
    </location>
</feature>
<name>A0A0L0FMC7_9EUKA</name>
<evidence type="ECO:0000256" key="1">
    <source>
        <dbReference type="SAM" id="MobiDB-lite"/>
    </source>
</evidence>
<dbReference type="Proteomes" id="UP000054560">
    <property type="component" value="Unassembled WGS sequence"/>
</dbReference>
<accession>A0A0L0FMC7</accession>
<feature type="region of interest" description="Disordered" evidence="1">
    <location>
        <begin position="35"/>
        <end position="133"/>
    </location>
</feature>